<dbReference type="EMBL" id="BMXL01000020">
    <property type="protein sequence ID" value="GHD31189.1"/>
    <property type="molecule type" value="Genomic_DNA"/>
</dbReference>
<name>A0A919CJG6_9ACTN</name>
<dbReference type="Pfam" id="PF13424">
    <property type="entry name" value="TPR_12"/>
    <property type="match status" value="1"/>
</dbReference>
<dbReference type="PANTHER" id="PTHR47691:SF3">
    <property type="entry name" value="HTH-TYPE TRANSCRIPTIONAL REGULATOR RV0890C-RELATED"/>
    <property type="match status" value="1"/>
</dbReference>
<feature type="region of interest" description="Disordered" evidence="1">
    <location>
        <begin position="658"/>
        <end position="682"/>
    </location>
</feature>
<keyword evidence="3" id="KW-1185">Reference proteome</keyword>
<dbReference type="Proteomes" id="UP000654947">
    <property type="component" value="Unassembled WGS sequence"/>
</dbReference>
<dbReference type="Gene3D" id="1.25.40.10">
    <property type="entry name" value="Tetratricopeptide repeat domain"/>
    <property type="match status" value="1"/>
</dbReference>
<comment type="caution">
    <text evidence="2">The sequence shown here is derived from an EMBL/GenBank/DDBJ whole genome shotgun (WGS) entry which is preliminary data.</text>
</comment>
<evidence type="ECO:0000256" key="1">
    <source>
        <dbReference type="SAM" id="MobiDB-lite"/>
    </source>
</evidence>
<dbReference type="SUPFAM" id="SSF52540">
    <property type="entry name" value="P-loop containing nucleoside triphosphate hydrolases"/>
    <property type="match status" value="1"/>
</dbReference>
<evidence type="ECO:0000313" key="2">
    <source>
        <dbReference type="EMBL" id="GHD31189.1"/>
    </source>
</evidence>
<accession>A0A919CJG6</accession>
<proteinExistence type="predicted"/>
<dbReference type="PANTHER" id="PTHR47691">
    <property type="entry name" value="REGULATOR-RELATED"/>
    <property type="match status" value="1"/>
</dbReference>
<evidence type="ECO:0008006" key="4">
    <source>
        <dbReference type="Google" id="ProtNLM"/>
    </source>
</evidence>
<dbReference type="InterPro" id="IPR027417">
    <property type="entry name" value="P-loop_NTPase"/>
</dbReference>
<organism evidence="2 3">
    <name type="scientific">Nocardiopsis kunsanensis</name>
    <dbReference type="NCBI Taxonomy" id="141693"/>
    <lineage>
        <taxon>Bacteria</taxon>
        <taxon>Bacillati</taxon>
        <taxon>Actinomycetota</taxon>
        <taxon>Actinomycetes</taxon>
        <taxon>Streptosporangiales</taxon>
        <taxon>Nocardiopsidaceae</taxon>
        <taxon>Nocardiopsis</taxon>
    </lineage>
</organism>
<dbReference type="InterPro" id="IPR011990">
    <property type="entry name" value="TPR-like_helical_dom_sf"/>
</dbReference>
<dbReference type="SUPFAM" id="SSF48452">
    <property type="entry name" value="TPR-like"/>
    <property type="match status" value="1"/>
</dbReference>
<dbReference type="AlphaFoldDB" id="A0A919CJG6"/>
<protein>
    <recommendedName>
        <fullName evidence="4">NB-ARC domain-containing protein</fullName>
    </recommendedName>
</protein>
<dbReference type="Gene3D" id="3.40.50.300">
    <property type="entry name" value="P-loop containing nucleotide triphosphate hydrolases"/>
    <property type="match status" value="1"/>
</dbReference>
<reference evidence="2 3" key="1">
    <citation type="journal article" date="2014" name="Int. J. Syst. Evol. Microbiol.">
        <title>Complete genome sequence of Corynebacterium casei LMG S-19264T (=DSM 44701T), isolated from a smear-ripened cheese.</title>
        <authorList>
            <consortium name="US DOE Joint Genome Institute (JGI-PGF)"/>
            <person name="Walter F."/>
            <person name="Albersmeier A."/>
            <person name="Kalinowski J."/>
            <person name="Ruckert C."/>
        </authorList>
    </citation>
    <scope>NUCLEOTIDE SEQUENCE [LARGE SCALE GENOMIC DNA]</scope>
    <source>
        <strain evidence="2 3">KCTC 19473</strain>
    </source>
</reference>
<sequence length="682" mass="72538">MVQVANLHGDLSMSGTRGRTLHSNLAPVDRLFTDRESSRARVRRLVHERSAEDGTTLVKLHGAPGVGTSELARQLATELADHYPDAGLEIDLGGPDPARAVPGEALLDRLLLLCGARTEEIPGTPAAKRDLFLRLTAGRTFVLVLDNAVGAGQVRALLPGRSRCLLLVTSLEALPRVGNVGKELPVHVGELEDEAVAEILRKGLPEDALEGVLEGTFDRLVGLCHGLPVLARLAIAYLDQRPFSGLEDLITHLEEGGGEHPRDRIAAHVAALTEPAGRVFRAVGAHAALGTTIDLRSLQSVLGDPAGMREGLNELATHSLARRVGSRRSVWLTVGSLVGSVAEERAGAEHVRRERLGALCSFYRDAAVRAASLLTRRPLLGAVPDADTGPVGADEVVEARNWLHTAADVLAAVVGESGAAGDHRTVIATAEAATVYLAEAGRTSERTALLRQGHEAAVAAGDTRARIRFGNLLGVAHLDRGAFDEAEAVVAHSLELAEPAGDTMELAASHEVLGIVAQRRGDHTRAVERLSHVRQLKEELHRPQALAVADLLIARSQIALGRCAEARERLEGALSVFAEPGQHRAPDAVNVAKVRSELGRALCVLGETEAAGVELREALKGFVERDMPLQRAHTLETLAATVRDAQVRDEHLTAAAGLYRDAGNVSEAERVESEREGPGPRP</sequence>
<evidence type="ECO:0000313" key="3">
    <source>
        <dbReference type="Proteomes" id="UP000654947"/>
    </source>
</evidence>
<gene>
    <name evidence="2" type="ORF">GCM10007147_33820</name>
</gene>
<feature type="region of interest" description="Disordered" evidence="1">
    <location>
        <begin position="1"/>
        <end position="20"/>
    </location>
</feature>
<feature type="compositionally biased region" description="Basic and acidic residues" evidence="1">
    <location>
        <begin position="667"/>
        <end position="682"/>
    </location>
</feature>